<dbReference type="EMBL" id="NEVJ01000001">
    <property type="protein sequence ID" value="OZI26078.1"/>
    <property type="molecule type" value="Genomic_DNA"/>
</dbReference>
<proteinExistence type="predicted"/>
<accession>A0A261RLY8</accession>
<organism evidence="1 2">
    <name type="scientific">Bordetella genomosp. 9</name>
    <dbReference type="NCBI Taxonomy" id="1416803"/>
    <lineage>
        <taxon>Bacteria</taxon>
        <taxon>Pseudomonadati</taxon>
        <taxon>Pseudomonadota</taxon>
        <taxon>Betaproteobacteria</taxon>
        <taxon>Burkholderiales</taxon>
        <taxon>Alcaligenaceae</taxon>
        <taxon>Bordetella</taxon>
    </lineage>
</organism>
<dbReference type="Proteomes" id="UP000216857">
    <property type="component" value="Unassembled WGS sequence"/>
</dbReference>
<dbReference type="OrthoDB" id="8606687at2"/>
<protein>
    <submittedName>
        <fullName evidence="1">Uncharacterized protein</fullName>
    </submittedName>
</protein>
<sequence>MCGLCGVLAGQMHWTEGRSMAEAPAGAARRERLARAAFLNRLLAAYACSVSDWQGSAYVLSSRTGKTEIVNDLGEIWQKVEAMTGVRPDPLTLRFTDAGVAYASADHG</sequence>
<evidence type="ECO:0000313" key="2">
    <source>
        <dbReference type="Proteomes" id="UP000216857"/>
    </source>
</evidence>
<keyword evidence="2" id="KW-1185">Reference proteome</keyword>
<dbReference type="AlphaFoldDB" id="A0A261RLY8"/>
<name>A0A261RLY8_9BORD</name>
<reference evidence="1" key="1">
    <citation type="submission" date="2017-05" db="EMBL/GenBank/DDBJ databases">
        <title>Complete and WGS of Bordetella genogroups.</title>
        <authorList>
            <person name="Spilker T."/>
            <person name="Lipuma J."/>
        </authorList>
    </citation>
    <scope>NUCLEOTIDE SEQUENCE</scope>
    <source>
        <strain evidence="1">AU21707</strain>
    </source>
</reference>
<comment type="caution">
    <text evidence="1">The sequence shown here is derived from an EMBL/GenBank/DDBJ whole genome shotgun (WGS) entry which is preliminary data.</text>
</comment>
<evidence type="ECO:0000313" key="1">
    <source>
        <dbReference type="EMBL" id="OZI26078.1"/>
    </source>
</evidence>
<gene>
    <name evidence="1" type="ORF">CAL26_01620</name>
</gene>